<organism evidence="3 4">
    <name type="scientific">Candidatus Beckwithbacteria bacterium RIFCSPLOWO2_02_FULL_47_23</name>
    <dbReference type="NCBI Taxonomy" id="1797463"/>
    <lineage>
        <taxon>Bacteria</taxon>
        <taxon>Candidatus Beckwithiibacteriota</taxon>
    </lineage>
</organism>
<dbReference type="PANTHER" id="PTHR46401:SF2">
    <property type="entry name" value="GLYCOSYLTRANSFERASE WBBK-RELATED"/>
    <property type="match status" value="1"/>
</dbReference>
<dbReference type="GO" id="GO:0009103">
    <property type="term" value="P:lipopolysaccharide biosynthetic process"/>
    <property type="evidence" value="ECO:0007669"/>
    <property type="project" value="TreeGrafter"/>
</dbReference>
<dbReference type="AlphaFoldDB" id="A0A1F5E0C7"/>
<evidence type="ECO:0000313" key="3">
    <source>
        <dbReference type="EMBL" id="OGD60746.1"/>
    </source>
</evidence>
<proteinExistence type="predicted"/>
<protein>
    <recommendedName>
        <fullName evidence="2">Glycosyl transferase family 1 domain-containing protein</fullName>
    </recommendedName>
</protein>
<name>A0A1F5E0C7_9BACT</name>
<gene>
    <name evidence="3" type="ORF">A3I57_00425</name>
</gene>
<dbReference type="Pfam" id="PF00534">
    <property type="entry name" value="Glycos_transf_1"/>
    <property type="match status" value="1"/>
</dbReference>
<dbReference type="Gene3D" id="3.40.50.2000">
    <property type="entry name" value="Glycogen Phosphorylase B"/>
    <property type="match status" value="2"/>
</dbReference>
<keyword evidence="1" id="KW-0808">Transferase</keyword>
<dbReference type="EMBL" id="MEZQ01000022">
    <property type="protein sequence ID" value="OGD60746.1"/>
    <property type="molecule type" value="Genomic_DNA"/>
</dbReference>
<dbReference type="SUPFAM" id="SSF53756">
    <property type="entry name" value="UDP-Glycosyltransferase/glycogen phosphorylase"/>
    <property type="match status" value="1"/>
</dbReference>
<evidence type="ECO:0000259" key="2">
    <source>
        <dbReference type="Pfam" id="PF00534"/>
    </source>
</evidence>
<dbReference type="GO" id="GO:0016757">
    <property type="term" value="F:glycosyltransferase activity"/>
    <property type="evidence" value="ECO:0007669"/>
    <property type="project" value="InterPro"/>
</dbReference>
<feature type="domain" description="Glycosyl transferase family 1" evidence="2">
    <location>
        <begin position="84"/>
        <end position="257"/>
    </location>
</feature>
<evidence type="ECO:0000256" key="1">
    <source>
        <dbReference type="ARBA" id="ARBA00022679"/>
    </source>
</evidence>
<comment type="caution">
    <text evidence="3">The sequence shown here is derived from an EMBL/GenBank/DDBJ whole genome shotgun (WGS) entry which is preliminary data.</text>
</comment>
<sequence>MVTIHDAIPWRFIFERKQLSYRWYSDFRKKKVTQRAKKIITISETSKLDFASVYKIKPETIEVTYESVNPIFLAKPKPIAITDFKKKYQINKDFILYVGGLKRHKNLRMLIKSFTILVNEYNFPGDLYILGSIRKTMAISSYIYYREKDLHRYAELKKIADRVKFVGFVSQEEMALFFHLAKGFVSISLYEGFGLPALEAMTAGCPAVLSHLGAYPEIAQDAALFVYPYGPHRIAEALNQVMTNTQTRETVIKHGIKRAQFFDRKKIAKRMLEIYQEVYDDYQVNYQP</sequence>
<accession>A0A1F5E0C7</accession>
<dbReference type="Proteomes" id="UP000176364">
    <property type="component" value="Unassembled WGS sequence"/>
</dbReference>
<evidence type="ECO:0000313" key="4">
    <source>
        <dbReference type="Proteomes" id="UP000176364"/>
    </source>
</evidence>
<dbReference type="CDD" id="cd03809">
    <property type="entry name" value="GT4_MtfB-like"/>
    <property type="match status" value="1"/>
</dbReference>
<dbReference type="PANTHER" id="PTHR46401">
    <property type="entry name" value="GLYCOSYLTRANSFERASE WBBK-RELATED"/>
    <property type="match status" value="1"/>
</dbReference>
<reference evidence="3 4" key="1">
    <citation type="journal article" date="2016" name="Nat. Commun.">
        <title>Thousands of microbial genomes shed light on interconnected biogeochemical processes in an aquifer system.</title>
        <authorList>
            <person name="Anantharaman K."/>
            <person name="Brown C.T."/>
            <person name="Hug L.A."/>
            <person name="Sharon I."/>
            <person name="Castelle C.J."/>
            <person name="Probst A.J."/>
            <person name="Thomas B.C."/>
            <person name="Singh A."/>
            <person name="Wilkins M.J."/>
            <person name="Karaoz U."/>
            <person name="Brodie E.L."/>
            <person name="Williams K.H."/>
            <person name="Hubbard S.S."/>
            <person name="Banfield J.F."/>
        </authorList>
    </citation>
    <scope>NUCLEOTIDE SEQUENCE [LARGE SCALE GENOMIC DNA]</scope>
</reference>
<dbReference type="InterPro" id="IPR001296">
    <property type="entry name" value="Glyco_trans_1"/>
</dbReference>